<gene>
    <name evidence="9" type="ORF">C3K47_04475</name>
</gene>
<feature type="coiled-coil region" evidence="4">
    <location>
        <begin position="104"/>
        <end position="169"/>
    </location>
</feature>
<organism evidence="9 10">
    <name type="scientific">Solitalea longa</name>
    <dbReference type="NCBI Taxonomy" id="2079460"/>
    <lineage>
        <taxon>Bacteria</taxon>
        <taxon>Pseudomonadati</taxon>
        <taxon>Bacteroidota</taxon>
        <taxon>Sphingobacteriia</taxon>
        <taxon>Sphingobacteriales</taxon>
        <taxon>Sphingobacteriaceae</taxon>
        <taxon>Solitalea</taxon>
    </lineage>
</organism>
<keyword evidence="5" id="KW-0472">Membrane</keyword>
<dbReference type="RefSeq" id="WP_103787925.1">
    <property type="nucleotide sequence ID" value="NZ_PQVF01000003.1"/>
</dbReference>
<dbReference type="InterPro" id="IPR006143">
    <property type="entry name" value="RND_pump_MFP"/>
</dbReference>
<feature type="domain" description="Multidrug resistance protein MdtA-like C-terminal permuted SH3" evidence="8">
    <location>
        <begin position="290"/>
        <end position="339"/>
    </location>
</feature>
<evidence type="ECO:0000313" key="9">
    <source>
        <dbReference type="EMBL" id="POY37794.1"/>
    </source>
</evidence>
<evidence type="ECO:0000259" key="6">
    <source>
        <dbReference type="Pfam" id="PF25917"/>
    </source>
</evidence>
<dbReference type="GO" id="GO:0015562">
    <property type="term" value="F:efflux transmembrane transporter activity"/>
    <property type="evidence" value="ECO:0007669"/>
    <property type="project" value="TreeGrafter"/>
</dbReference>
<comment type="caution">
    <text evidence="9">The sequence shown here is derived from an EMBL/GenBank/DDBJ whole genome shotgun (WGS) entry which is preliminary data.</text>
</comment>
<dbReference type="Gene3D" id="2.40.30.170">
    <property type="match status" value="1"/>
</dbReference>
<dbReference type="NCBIfam" id="TIGR01730">
    <property type="entry name" value="RND_mfp"/>
    <property type="match status" value="1"/>
</dbReference>
<feature type="domain" description="Multidrug resistance protein MdtA-like barrel-sandwich hybrid" evidence="6">
    <location>
        <begin position="79"/>
        <end position="197"/>
    </location>
</feature>
<dbReference type="SUPFAM" id="SSF111369">
    <property type="entry name" value="HlyD-like secretion proteins"/>
    <property type="match status" value="1"/>
</dbReference>
<keyword evidence="5" id="KW-0812">Transmembrane</keyword>
<dbReference type="InterPro" id="IPR058625">
    <property type="entry name" value="MdtA-like_BSH"/>
</dbReference>
<dbReference type="Pfam" id="PF25967">
    <property type="entry name" value="RND-MFP_C"/>
    <property type="match status" value="1"/>
</dbReference>
<dbReference type="GO" id="GO:1990281">
    <property type="term" value="C:efflux pump complex"/>
    <property type="evidence" value="ECO:0007669"/>
    <property type="project" value="TreeGrafter"/>
</dbReference>
<evidence type="ECO:0000256" key="3">
    <source>
        <dbReference type="ARBA" id="ARBA00022448"/>
    </source>
</evidence>
<protein>
    <submittedName>
        <fullName evidence="9">Efflux transporter periplasmic adaptor subunit</fullName>
    </submittedName>
</protein>
<dbReference type="Pfam" id="PF25954">
    <property type="entry name" value="Beta-barrel_RND_2"/>
    <property type="match status" value="1"/>
</dbReference>
<evidence type="ECO:0000259" key="7">
    <source>
        <dbReference type="Pfam" id="PF25954"/>
    </source>
</evidence>
<dbReference type="OrthoDB" id="9784685at2"/>
<proteinExistence type="inferred from homology"/>
<dbReference type="Gene3D" id="2.40.420.20">
    <property type="match status" value="1"/>
</dbReference>
<evidence type="ECO:0000313" key="10">
    <source>
        <dbReference type="Proteomes" id="UP000236893"/>
    </source>
</evidence>
<reference evidence="9 10" key="1">
    <citation type="submission" date="2018-01" db="EMBL/GenBank/DDBJ databases">
        <authorList>
            <person name="Gaut B.S."/>
            <person name="Morton B.R."/>
            <person name="Clegg M.T."/>
            <person name="Duvall M.R."/>
        </authorList>
    </citation>
    <scope>NUCLEOTIDE SEQUENCE [LARGE SCALE GENOMIC DNA]</scope>
    <source>
        <strain evidence="9 10">HR-AV</strain>
    </source>
</reference>
<dbReference type="InterPro" id="IPR058792">
    <property type="entry name" value="Beta-barrel_RND_2"/>
</dbReference>
<keyword evidence="10" id="KW-1185">Reference proteome</keyword>
<dbReference type="PANTHER" id="PTHR30469">
    <property type="entry name" value="MULTIDRUG RESISTANCE PROTEIN MDTA"/>
    <property type="match status" value="1"/>
</dbReference>
<comment type="similarity">
    <text evidence="2">Belongs to the membrane fusion protein (MFP) (TC 8.A.1) family.</text>
</comment>
<sequence>MNKKYFIYGAVVIAAFALISWKLNTNKKLNEEKTAIVQQGAAIIPVQAEKVIKATFARNFVANGTFAPVHELSFVSENSGRITSLLVDEGSFVSKGQVIARIDAEILNADVQAAQTTLDQLRKDRERFESALQTGGVTQKQVDDINFQIRQAESRMVTARRKMTDTQIKAPISGIINKKYVELGSYLSPGTKLFDIVDVSTLKLNVTVPEAQVVNLKLNGKVTVDCKVFPGAVYGGKITFIAAKGDNTLNYPVEIEVTNLKDQQIKAGMYGTANFDGLQSTPGILISRNAFVGGVNSNQVYVEENGVAKLRKVVAGQIMAEKVVVESGLNEGETVITSGQINLNDGSKVEVQK</sequence>
<evidence type="ECO:0000259" key="8">
    <source>
        <dbReference type="Pfam" id="PF25967"/>
    </source>
</evidence>
<dbReference type="EMBL" id="PQVF01000003">
    <property type="protein sequence ID" value="POY37794.1"/>
    <property type="molecule type" value="Genomic_DNA"/>
</dbReference>
<feature type="domain" description="CusB-like beta-barrel" evidence="7">
    <location>
        <begin position="204"/>
        <end position="276"/>
    </location>
</feature>
<evidence type="ECO:0000256" key="4">
    <source>
        <dbReference type="SAM" id="Coils"/>
    </source>
</evidence>
<keyword evidence="5" id="KW-1133">Transmembrane helix</keyword>
<dbReference type="Gene3D" id="2.40.50.100">
    <property type="match status" value="1"/>
</dbReference>
<evidence type="ECO:0000256" key="1">
    <source>
        <dbReference type="ARBA" id="ARBA00004196"/>
    </source>
</evidence>
<evidence type="ECO:0000256" key="5">
    <source>
        <dbReference type="SAM" id="Phobius"/>
    </source>
</evidence>
<keyword evidence="3" id="KW-0813">Transport</keyword>
<accession>A0A2S5A5K0</accession>
<keyword evidence="4" id="KW-0175">Coiled coil</keyword>
<feature type="transmembrane region" description="Helical" evidence="5">
    <location>
        <begin position="6"/>
        <end position="23"/>
    </location>
</feature>
<dbReference type="Pfam" id="PF25917">
    <property type="entry name" value="BSH_RND"/>
    <property type="match status" value="1"/>
</dbReference>
<comment type="subcellular location">
    <subcellularLocation>
        <location evidence="1">Cell envelope</location>
    </subcellularLocation>
</comment>
<dbReference type="Proteomes" id="UP000236893">
    <property type="component" value="Unassembled WGS sequence"/>
</dbReference>
<dbReference type="PANTHER" id="PTHR30469:SF15">
    <property type="entry name" value="HLYD FAMILY OF SECRETION PROTEINS"/>
    <property type="match status" value="1"/>
</dbReference>
<name>A0A2S5A5K0_9SPHI</name>
<evidence type="ECO:0000256" key="2">
    <source>
        <dbReference type="ARBA" id="ARBA00009477"/>
    </source>
</evidence>
<dbReference type="InterPro" id="IPR058627">
    <property type="entry name" value="MdtA-like_C"/>
</dbReference>
<dbReference type="AlphaFoldDB" id="A0A2S5A5K0"/>
<dbReference type="Gene3D" id="1.10.287.470">
    <property type="entry name" value="Helix hairpin bin"/>
    <property type="match status" value="1"/>
</dbReference>